<accession>A0ABX8RBH6</accession>
<dbReference type="InterPro" id="IPR005860">
    <property type="entry name" value="CobD"/>
</dbReference>
<dbReference type="GO" id="GO:0048472">
    <property type="term" value="F:threonine-phosphate decarboxylase activity"/>
    <property type="evidence" value="ECO:0007669"/>
    <property type="project" value="UniProtKB-EC"/>
</dbReference>
<evidence type="ECO:0000256" key="1">
    <source>
        <dbReference type="ARBA" id="ARBA00001933"/>
    </source>
</evidence>
<dbReference type="Proteomes" id="UP000886818">
    <property type="component" value="Chromosome"/>
</dbReference>
<dbReference type="NCBIfam" id="TIGR01140">
    <property type="entry name" value="L_thr_O3P_dcar"/>
    <property type="match status" value="1"/>
</dbReference>
<evidence type="ECO:0000313" key="6">
    <source>
        <dbReference type="Proteomes" id="UP000886818"/>
    </source>
</evidence>
<organism evidence="5 6">
    <name type="scientific">Crassaminicella indica</name>
    <dbReference type="NCBI Taxonomy" id="2855394"/>
    <lineage>
        <taxon>Bacteria</taxon>
        <taxon>Bacillati</taxon>
        <taxon>Bacillota</taxon>
        <taxon>Clostridia</taxon>
        <taxon>Eubacteriales</taxon>
        <taxon>Clostridiaceae</taxon>
        <taxon>Crassaminicella</taxon>
    </lineage>
</organism>
<keyword evidence="6" id="KW-1185">Reference proteome</keyword>
<feature type="domain" description="Aminotransferase class I/classII large" evidence="4">
    <location>
        <begin position="23"/>
        <end position="352"/>
    </location>
</feature>
<proteinExistence type="predicted"/>
<dbReference type="EMBL" id="CP078093">
    <property type="protein sequence ID" value="QXM05647.1"/>
    <property type="molecule type" value="Genomic_DNA"/>
</dbReference>
<evidence type="ECO:0000256" key="3">
    <source>
        <dbReference type="ARBA" id="ARBA00023239"/>
    </source>
</evidence>
<gene>
    <name evidence="5" type="primary">cobD</name>
    <name evidence="5" type="ORF">KVH43_09735</name>
</gene>
<keyword evidence="3 5" id="KW-0456">Lyase</keyword>
<protein>
    <submittedName>
        <fullName evidence="5">Threonine-phosphate decarboxylase CobD</fullName>
        <ecNumber evidence="5">4.1.1.81</ecNumber>
    </submittedName>
</protein>
<evidence type="ECO:0000259" key="4">
    <source>
        <dbReference type="Pfam" id="PF00155"/>
    </source>
</evidence>
<keyword evidence="2" id="KW-0663">Pyridoxal phosphate</keyword>
<dbReference type="CDD" id="cd00609">
    <property type="entry name" value="AAT_like"/>
    <property type="match status" value="1"/>
</dbReference>
<evidence type="ECO:0000256" key="2">
    <source>
        <dbReference type="ARBA" id="ARBA00022898"/>
    </source>
</evidence>
<evidence type="ECO:0000313" key="5">
    <source>
        <dbReference type="EMBL" id="QXM05647.1"/>
    </source>
</evidence>
<name>A0ABX8RBH6_9CLOT</name>
<comment type="cofactor">
    <cofactor evidence="1">
        <name>pyridoxal 5'-phosphate</name>
        <dbReference type="ChEBI" id="CHEBI:597326"/>
    </cofactor>
</comment>
<reference evidence="5" key="1">
    <citation type="submission" date="2021-07" db="EMBL/GenBank/DDBJ databases">
        <title>Complete genome sequence of Crassaminicella sp. 143-21, isolated from a deep-sea hydrothermal vent.</title>
        <authorList>
            <person name="Li X."/>
        </authorList>
    </citation>
    <scope>NUCLEOTIDE SEQUENCE</scope>
    <source>
        <strain evidence="5">143-21</strain>
    </source>
</reference>
<dbReference type="RefSeq" id="WP_218282345.1">
    <property type="nucleotide sequence ID" value="NZ_CP078093.1"/>
</dbReference>
<dbReference type="EC" id="4.1.1.81" evidence="5"/>
<dbReference type="Pfam" id="PF00155">
    <property type="entry name" value="Aminotran_1_2"/>
    <property type="match status" value="1"/>
</dbReference>
<dbReference type="PANTHER" id="PTHR42885">
    <property type="entry name" value="HISTIDINOL-PHOSPHATE AMINOTRANSFERASE-RELATED"/>
    <property type="match status" value="1"/>
</dbReference>
<sequence length="359" mass="41770">MKKVKHGGNIYEIAEKLGIKMEEIIDFSANINPLGVPKRFKEALIKNIDSIENYPDPEYHQLIQAIAEKYHIPREYITVGNGATEVIFSMISSLKPKKSMLIAPTFGEYERALVRAGSNIQYYNLKEENDFAVEQDILKVIDESFDLVILCNPNNPTSQLIEKNIMVKILKHCRKNNVYLMLDEAFIDFVDEPKKETMLLYIKEYKNLFIIKALTKFYAIPGLRIGYGITSNCRLLKSMNDHKEPWTINSYAAMAGMVLKDQIYINKSREWIISERKAFFNELKKINKIKVYKPNGNYILFKLLEHKTDLKEALLKNKILIRSCSNYKNLDHSFYRIAIKDKKSNEIFIKALKEVLYEG</sequence>
<dbReference type="PANTHER" id="PTHR42885:SF1">
    <property type="entry name" value="THREONINE-PHOSPHATE DECARBOXYLASE"/>
    <property type="match status" value="1"/>
</dbReference>
<dbReference type="InterPro" id="IPR004839">
    <property type="entry name" value="Aminotransferase_I/II_large"/>
</dbReference>